<dbReference type="Gene3D" id="1.10.1040.10">
    <property type="entry name" value="N-(1-d-carboxylethyl)-l-norvaline Dehydrogenase, domain 2"/>
    <property type="match status" value="1"/>
</dbReference>
<dbReference type="InterPro" id="IPR006180">
    <property type="entry name" value="3-OHacyl-CoA_DH_CS"/>
</dbReference>
<dbReference type="InterPro" id="IPR036291">
    <property type="entry name" value="NAD(P)-bd_dom_sf"/>
</dbReference>
<accession>A0A7W3PNK3</accession>
<dbReference type="EMBL" id="JACGWU010000002">
    <property type="protein sequence ID" value="MBA8828919.1"/>
    <property type="molecule type" value="Genomic_DNA"/>
</dbReference>
<keyword evidence="3 7" id="KW-0560">Oxidoreductase</keyword>
<evidence type="ECO:0000256" key="3">
    <source>
        <dbReference type="ARBA" id="ARBA00023002"/>
    </source>
</evidence>
<dbReference type="InterPro" id="IPR013328">
    <property type="entry name" value="6PGD_dom2"/>
</dbReference>
<reference evidence="7 8" key="1">
    <citation type="submission" date="2020-07" db="EMBL/GenBank/DDBJ databases">
        <title>Sequencing the genomes of 1000 actinobacteria strains.</title>
        <authorList>
            <person name="Klenk H.-P."/>
        </authorList>
    </citation>
    <scope>NUCLEOTIDE SEQUENCE [LARGE SCALE GENOMIC DNA]</scope>
    <source>
        <strain evidence="7 8">DSM 23737</strain>
    </source>
</reference>
<keyword evidence="8" id="KW-1185">Reference proteome</keyword>
<dbReference type="PANTHER" id="PTHR48075">
    <property type="entry name" value="3-HYDROXYACYL-COA DEHYDROGENASE FAMILY PROTEIN"/>
    <property type="match status" value="1"/>
</dbReference>
<proteinExistence type="inferred from homology"/>
<dbReference type="SUPFAM" id="SSF51735">
    <property type="entry name" value="NAD(P)-binding Rossmann-fold domains"/>
    <property type="match status" value="1"/>
</dbReference>
<evidence type="ECO:0000313" key="8">
    <source>
        <dbReference type="Proteomes" id="UP000524237"/>
    </source>
</evidence>
<evidence type="ECO:0000313" key="7">
    <source>
        <dbReference type="EMBL" id="MBA8828919.1"/>
    </source>
</evidence>
<dbReference type="InterPro" id="IPR008927">
    <property type="entry name" value="6-PGluconate_DH-like_C_sf"/>
</dbReference>
<dbReference type="SUPFAM" id="SSF48179">
    <property type="entry name" value="6-phosphogluconate dehydrogenase C-terminal domain-like"/>
    <property type="match status" value="1"/>
</dbReference>
<dbReference type="Pfam" id="PF00725">
    <property type="entry name" value="3HCDH"/>
    <property type="match status" value="1"/>
</dbReference>
<dbReference type="Proteomes" id="UP000524237">
    <property type="component" value="Unassembled WGS sequence"/>
</dbReference>
<evidence type="ECO:0000256" key="1">
    <source>
        <dbReference type="ARBA" id="ARBA00005086"/>
    </source>
</evidence>
<dbReference type="RefSeq" id="WP_182484360.1">
    <property type="nucleotide sequence ID" value="NZ_JACGWU010000002.1"/>
</dbReference>
<comment type="pathway">
    <text evidence="1">Lipid metabolism; butanoate metabolism.</text>
</comment>
<gene>
    <name evidence="7" type="ORF">FB555_001017</name>
</gene>
<comment type="caution">
    <text evidence="7">The sequence shown here is derived from an EMBL/GenBank/DDBJ whole genome shotgun (WGS) entry which is preliminary data.</text>
</comment>
<dbReference type="EC" id="1.1.1.157" evidence="7"/>
<protein>
    <submittedName>
        <fullName evidence="7">3-hydroxybutyryl-CoA dehydrogenase</fullName>
        <ecNumber evidence="7">1.1.1.157</ecNumber>
    </submittedName>
</protein>
<feature type="domain" description="3-hydroxyacyl-CoA dehydrogenase C-terminal" evidence="5">
    <location>
        <begin position="157"/>
        <end position="255"/>
    </location>
</feature>
<feature type="site" description="Important for catalytic activity" evidence="4">
    <location>
        <position position="111"/>
    </location>
</feature>
<comment type="similarity">
    <text evidence="2">Belongs to the 3-hydroxyacyl-CoA dehydrogenase family.</text>
</comment>
<dbReference type="Gene3D" id="3.40.50.720">
    <property type="entry name" value="NAD(P)-binding Rossmann-like Domain"/>
    <property type="match status" value="2"/>
</dbReference>
<dbReference type="PROSITE" id="PS00067">
    <property type="entry name" value="3HCDH"/>
    <property type="match status" value="1"/>
</dbReference>
<dbReference type="AlphaFoldDB" id="A0A7W3PNK3"/>
<evidence type="ECO:0000256" key="4">
    <source>
        <dbReference type="PIRSR" id="PIRSR000105-1"/>
    </source>
</evidence>
<dbReference type="PANTHER" id="PTHR48075:SF5">
    <property type="entry name" value="3-HYDROXYBUTYRYL-COA DEHYDROGENASE"/>
    <property type="match status" value="1"/>
</dbReference>
<sequence length="284" mass="29933">MSTVAVIGGGIMGRGIAAALTAAGHRLTVVEPNVEVSLDGVVVTADLDSALVDADLVIEAVPEEMAVKLPVWTRMGEIAPLSAFLASNTSALDIDALAALVPRPERVLGTHWFNPAQVVPCVEIVRGAATSDDSITWVHELLSGAGKLPVLVRNSPGFVGNRIQFALVREALLCYEEGLASADDIDAIVSSSFGPRLAVLGPLTNADLGGLDTYRSILEYLSSQLGERFSIPDVLERLVEEGRHGVKSGAGISSYDPERAAELIAYRDTTLRRVIAAIGTKQTP</sequence>
<name>A0A7W3PNK3_9MICO</name>
<evidence type="ECO:0000259" key="5">
    <source>
        <dbReference type="Pfam" id="PF00725"/>
    </source>
</evidence>
<feature type="domain" description="3-hydroxyacyl-CoA dehydrogenase NAD binding" evidence="6">
    <location>
        <begin position="32"/>
        <end position="154"/>
    </location>
</feature>
<organism evidence="7 8">
    <name type="scientific">Alpinimonas psychrophila</name>
    <dbReference type="NCBI Taxonomy" id="748908"/>
    <lineage>
        <taxon>Bacteria</taxon>
        <taxon>Bacillati</taxon>
        <taxon>Actinomycetota</taxon>
        <taxon>Actinomycetes</taxon>
        <taxon>Micrococcales</taxon>
        <taxon>Microbacteriaceae</taxon>
        <taxon>Alpinimonas</taxon>
    </lineage>
</organism>
<dbReference type="InterPro" id="IPR006108">
    <property type="entry name" value="3HC_DH_C"/>
</dbReference>
<dbReference type="InterPro" id="IPR006176">
    <property type="entry name" value="3-OHacyl-CoA_DH_NAD-bd"/>
</dbReference>
<dbReference type="GO" id="GO:0006635">
    <property type="term" value="P:fatty acid beta-oxidation"/>
    <property type="evidence" value="ECO:0007669"/>
    <property type="project" value="TreeGrafter"/>
</dbReference>
<dbReference type="PIRSF" id="PIRSF000105">
    <property type="entry name" value="HCDH"/>
    <property type="match status" value="1"/>
</dbReference>
<evidence type="ECO:0000256" key="2">
    <source>
        <dbReference type="ARBA" id="ARBA00009463"/>
    </source>
</evidence>
<evidence type="ECO:0000259" key="6">
    <source>
        <dbReference type="Pfam" id="PF02737"/>
    </source>
</evidence>
<dbReference type="InterPro" id="IPR022694">
    <property type="entry name" value="3-OHacyl-CoA_DH"/>
</dbReference>
<dbReference type="Pfam" id="PF02737">
    <property type="entry name" value="3HCDH_N"/>
    <property type="match status" value="1"/>
</dbReference>
<dbReference type="GO" id="GO:0008691">
    <property type="term" value="F:3-hydroxybutyryl-CoA dehydrogenase activity"/>
    <property type="evidence" value="ECO:0007669"/>
    <property type="project" value="UniProtKB-EC"/>
</dbReference>
<dbReference type="GO" id="GO:0070403">
    <property type="term" value="F:NAD+ binding"/>
    <property type="evidence" value="ECO:0007669"/>
    <property type="project" value="InterPro"/>
</dbReference>